<feature type="compositionally biased region" description="Low complexity" evidence="5">
    <location>
        <begin position="1900"/>
        <end position="1911"/>
    </location>
</feature>
<dbReference type="PANTHER" id="PTHR45856:SF24">
    <property type="entry name" value="FUNGAL LIPASE-LIKE DOMAIN-CONTAINING PROTEIN"/>
    <property type="match status" value="1"/>
</dbReference>
<evidence type="ECO:0000313" key="9">
    <source>
        <dbReference type="Proteomes" id="UP000239649"/>
    </source>
</evidence>
<feature type="transmembrane region" description="Helical" evidence="6">
    <location>
        <begin position="1223"/>
        <end position="1245"/>
    </location>
</feature>
<accession>A0A2P6V4Q1</accession>
<dbReference type="InterPro" id="IPR002921">
    <property type="entry name" value="Fungal_lipase-type"/>
</dbReference>
<feature type="domain" description="RING-type" evidence="7">
    <location>
        <begin position="241"/>
        <end position="293"/>
    </location>
</feature>
<feature type="region of interest" description="Disordered" evidence="5">
    <location>
        <begin position="1512"/>
        <end position="1534"/>
    </location>
</feature>
<feature type="compositionally biased region" description="Gly residues" evidence="5">
    <location>
        <begin position="90"/>
        <end position="101"/>
    </location>
</feature>
<feature type="transmembrane region" description="Helical" evidence="6">
    <location>
        <begin position="600"/>
        <end position="618"/>
    </location>
</feature>
<feature type="transmembrane region" description="Helical" evidence="6">
    <location>
        <begin position="469"/>
        <end position="489"/>
    </location>
</feature>
<feature type="transmembrane region" description="Helical" evidence="6">
    <location>
        <begin position="156"/>
        <end position="180"/>
    </location>
</feature>
<feature type="compositionally biased region" description="Low complexity" evidence="5">
    <location>
        <begin position="1525"/>
        <end position="1534"/>
    </location>
</feature>
<dbReference type="InterPro" id="IPR013083">
    <property type="entry name" value="Znf_RING/FYVE/PHD"/>
</dbReference>
<dbReference type="Pfam" id="PF01764">
    <property type="entry name" value="Lipase_3"/>
    <property type="match status" value="2"/>
</dbReference>
<feature type="compositionally biased region" description="Low complexity" evidence="5">
    <location>
        <begin position="1946"/>
        <end position="1960"/>
    </location>
</feature>
<dbReference type="PROSITE" id="PS00518">
    <property type="entry name" value="ZF_RING_1"/>
    <property type="match status" value="1"/>
</dbReference>
<organism evidence="8 9">
    <name type="scientific">Micractinium conductrix</name>
    <dbReference type="NCBI Taxonomy" id="554055"/>
    <lineage>
        <taxon>Eukaryota</taxon>
        <taxon>Viridiplantae</taxon>
        <taxon>Chlorophyta</taxon>
        <taxon>core chlorophytes</taxon>
        <taxon>Trebouxiophyceae</taxon>
        <taxon>Chlorellales</taxon>
        <taxon>Chlorellaceae</taxon>
        <taxon>Chlorella clade</taxon>
        <taxon>Micractinium</taxon>
    </lineage>
</organism>
<dbReference type="InterPro" id="IPR051218">
    <property type="entry name" value="Sec_MonoDiacylglyc_Lipase"/>
</dbReference>
<comment type="caution">
    <text evidence="8">The sequence shown here is derived from an EMBL/GenBank/DDBJ whole genome shotgun (WGS) entry which is preliminary data.</text>
</comment>
<dbReference type="PANTHER" id="PTHR45856">
    <property type="entry name" value="ALPHA/BETA-HYDROLASES SUPERFAMILY PROTEIN"/>
    <property type="match status" value="1"/>
</dbReference>
<feature type="compositionally biased region" description="Low complexity" evidence="5">
    <location>
        <begin position="1870"/>
        <end position="1880"/>
    </location>
</feature>
<feature type="transmembrane region" description="Helical" evidence="6">
    <location>
        <begin position="735"/>
        <end position="756"/>
    </location>
</feature>
<dbReference type="GO" id="GO:0016787">
    <property type="term" value="F:hydrolase activity"/>
    <property type="evidence" value="ECO:0007669"/>
    <property type="project" value="UniProtKB-KW"/>
</dbReference>
<evidence type="ECO:0000313" key="8">
    <source>
        <dbReference type="EMBL" id="PSC69057.1"/>
    </source>
</evidence>
<dbReference type="InterPro" id="IPR017907">
    <property type="entry name" value="Znf_RING_CS"/>
</dbReference>
<evidence type="ECO:0000259" key="7">
    <source>
        <dbReference type="PROSITE" id="PS50089"/>
    </source>
</evidence>
<reference evidence="8 9" key="1">
    <citation type="journal article" date="2018" name="Plant J.">
        <title>Genome sequences of Chlorella sorokiniana UTEX 1602 and Micractinium conductrix SAG 241.80: implications to maltose excretion by a green alga.</title>
        <authorList>
            <person name="Arriola M.B."/>
            <person name="Velmurugan N."/>
            <person name="Zhang Y."/>
            <person name="Plunkett M.H."/>
            <person name="Hondzo H."/>
            <person name="Barney B.M."/>
        </authorList>
    </citation>
    <scope>NUCLEOTIDE SEQUENCE [LARGE SCALE GENOMIC DNA]</scope>
    <source>
        <strain evidence="8 9">SAG 241.80</strain>
    </source>
</reference>
<evidence type="ECO:0000256" key="2">
    <source>
        <dbReference type="ARBA" id="ARBA00022771"/>
    </source>
</evidence>
<feature type="compositionally biased region" description="Low complexity" evidence="5">
    <location>
        <begin position="390"/>
        <end position="403"/>
    </location>
</feature>
<feature type="region of interest" description="Disordered" evidence="5">
    <location>
        <begin position="1"/>
        <end position="101"/>
    </location>
</feature>
<name>A0A2P6V4Q1_9CHLO</name>
<dbReference type="InterPro" id="IPR001841">
    <property type="entry name" value="Znf_RING"/>
</dbReference>
<evidence type="ECO:0000256" key="1">
    <source>
        <dbReference type="ARBA" id="ARBA00022723"/>
    </source>
</evidence>
<feature type="transmembrane region" description="Helical" evidence="6">
    <location>
        <begin position="702"/>
        <end position="723"/>
    </location>
</feature>
<dbReference type="GO" id="GO:0008270">
    <property type="term" value="F:zinc ion binding"/>
    <property type="evidence" value="ECO:0007669"/>
    <property type="project" value="UniProtKB-KW"/>
</dbReference>
<dbReference type="GO" id="GO:0006629">
    <property type="term" value="P:lipid metabolic process"/>
    <property type="evidence" value="ECO:0007669"/>
    <property type="project" value="InterPro"/>
</dbReference>
<feature type="compositionally biased region" description="Low complexity" evidence="5">
    <location>
        <begin position="12"/>
        <end position="21"/>
    </location>
</feature>
<feature type="transmembrane region" description="Helical" evidence="6">
    <location>
        <begin position="1257"/>
        <end position="1277"/>
    </location>
</feature>
<dbReference type="Proteomes" id="UP000239649">
    <property type="component" value="Unassembled WGS sequence"/>
</dbReference>
<dbReference type="EMBL" id="LHPF02000030">
    <property type="protein sequence ID" value="PSC69057.1"/>
    <property type="molecule type" value="Genomic_DNA"/>
</dbReference>
<feature type="region of interest" description="Disordered" evidence="5">
    <location>
        <begin position="370"/>
        <end position="407"/>
    </location>
</feature>
<proteinExistence type="predicted"/>
<keyword evidence="9" id="KW-1185">Reference proteome</keyword>
<keyword evidence="6" id="KW-0812">Transmembrane</keyword>
<dbReference type="SMART" id="SM00184">
    <property type="entry name" value="RING"/>
    <property type="match status" value="1"/>
</dbReference>
<feature type="compositionally biased region" description="Basic residues" evidence="5">
    <location>
        <begin position="1"/>
        <end position="11"/>
    </location>
</feature>
<keyword evidence="6" id="KW-1133">Transmembrane helix</keyword>
<dbReference type="InterPro" id="IPR029058">
    <property type="entry name" value="AB_hydrolase_fold"/>
</dbReference>
<feature type="region of interest" description="Disordered" evidence="5">
    <location>
        <begin position="1870"/>
        <end position="1965"/>
    </location>
</feature>
<sequence>MPAVPRPHRKLLQQQQQPPAANGTAQTEPPPCTGAATQPGSATVAAAPTTNCSSSSSSSSSTPTGGGNGNSTSNTGGSAGSQNATSDAGIDGGGSSSGNGNATSGGGRLVCCCSDVAHPLPYRPQDDSSCCCGLESDCCAASDPISRMCTDKSGCGVVFIISGVGILCLLTSCAATGVLCRRCRRVSGEEEQPREAAGQPRRTAEDLECAGVMAMPPEKQAEVAVHGAAPGDAGFGASHECVICLEAVAVGPASWRTFPCHHGVCARCVDDIVRHNRRVMPAYNRVLHCPLCRKLAIVPEELLGKEMTSSVAAGSGGGPSSGGQDSAPATAAVVVVQPSRTELYRLVAAAAALRQLRLWLRRSAVEVSPGRESASAKGQLSFRKDPEPDGTAAGSASPSPATPLQHAREEQRVVLRVEVATKGQARFLTYSVVALNVVFAVLSIALFGVHQDKYITGLDLWRLYRGEMVVAAVCLAALLVQLAIFAFQMRQAQRERRVWSVRQKFFTRTAGLLLVLMTCYAACATAALASTVAQLGCAFPWTALAATDFLQWTFFSAILLVLLARMQAMTLWRGKGALDMQSDFRLLMDRPWADQLRSHAPFILLWLLLEALAVLGLVSKVSRGAGKSANPIYYAGCDVNLVKTGCPRSVARIVTAVISFIILVTVVWGWGRLVKRALRDHELLPYSRYKHTHICIRVQQRVITPVLTAVLLSLLFISIIPSLSTSCGSSGDVQVSDVGCVLALTVAAVVMSILYMPKNHLLDSPLVQEYLQDFSWTQADVQASVERRAQRLLASEATTPSAGSKPAAEAAEKALADAVAFFPNLAASGIAKMTGLQPKTVADAAEKLRHEPIFCIETAVRLFYWIRLAYRNEPNLDYEHINIAHGLSLFNLTQYELIEDDETDTHAVLAWNDSQVVVAFRGTASIENTLTDIKAWKITYPPARRRNGRLVRAHAGFAQAWLHAGFNDKVLSRVHELEEARPADAPPLRFWITGHSLGGALAVLASLDIARQLPRSQLTVYTYGAPRVGNSAFAAEQDEAVPDTWAILNGSDPIPWIPKVGFKRSGKRVSINGRGNLILRPSYFELSVMERGTKTKDHMTGSYAQSLMAICKAQFVESKAFPGGPEGVEALSRSVDIGRTLVLLNADVASLRDPKCLPISAEAQAKICWSASSGRTIVTELGVGTACLLVQLAMLCWLAASVRRCRLEGRLWSVRQQFFTRTAATLLVLQTCYTAAWTASFAIVLAQPGCGYPWRTITVFDFLQSLFFVSALMFMLARIRSMTLWRGKGALDMHPDYRLTMDRPLQAPATASQVMMAAWAVLVCLNLARMIQTLASEDALGRAAFQGDCTTPLSDWTCEATDTQVAAAVVSLVFLILYLSFWAHYLLRALRDHAGLPYCRYRSTLVFTRVQQRVLVPVLVAITISVVLLSLLPVLASSTCWGLVDSQLGNLTVYLSMTVAAVVLAALYSPKSAVESPLLQELLQDFSWTRAAIPAGIERRCEQLLACEGLRQAAPPQQSPPPQADAPSAARATPAHAQLPGTSFTRLAQGLARLAGVQDVAGAAQQLRQEPMFSLETAVKLFYWTRLAYREEDALTHPFVNARSALPLFALRHFETTWDEGTDTHAVLGWSGTQVVVAFRGTQTLQNVVTDAKSWRARVPGRTRFGRPLLVHAGFLDAWHHSGFHRKVLDRLQQLDSGPTPLRFWLTGHSLGGALAVLAALDIRREHPGSELVLYAFGCPRVGNCAFAAEFDEVVPDAWMVINGLDPIPWVPKIGYKTAGKRATVSLQGGTSSSGPRSYALSMAAVCKAQFAASKALPGGPEGVAVLSAAVPLGRTLVLAHVDLESLENPELLPVSSEVLAARNAQSVASLSRASSPSAGGWCGWGGTRGGEGGGGGGSAPCEGVAQQPAAAVPPPGSSASVGKRREHRLQWQQQQVLHLGPPSPERGASAAAAAEGGAACTLPSPSGLHEDVHLTHYPTMLLGLNSSGSVDAGDRAAGSGATDGEPGPCMPRPA</sequence>
<dbReference type="OrthoDB" id="426718at2759"/>
<feature type="transmembrane region" description="Helical" evidence="6">
    <location>
        <begin position="510"/>
        <end position="529"/>
    </location>
</feature>
<dbReference type="PROSITE" id="PS50089">
    <property type="entry name" value="ZF_RING_2"/>
    <property type="match status" value="1"/>
</dbReference>
<keyword evidence="6" id="KW-0472">Membrane</keyword>
<feature type="transmembrane region" description="Helical" evidence="6">
    <location>
        <begin position="650"/>
        <end position="671"/>
    </location>
</feature>
<dbReference type="SUPFAM" id="SSF57850">
    <property type="entry name" value="RING/U-box"/>
    <property type="match status" value="1"/>
</dbReference>
<evidence type="ECO:0000256" key="4">
    <source>
        <dbReference type="PROSITE-ProRule" id="PRU00175"/>
    </source>
</evidence>
<dbReference type="SUPFAM" id="SSF53474">
    <property type="entry name" value="alpha/beta-Hydrolases"/>
    <property type="match status" value="2"/>
</dbReference>
<keyword evidence="3" id="KW-0862">Zinc</keyword>
<dbReference type="Gene3D" id="3.40.50.1820">
    <property type="entry name" value="alpha/beta hydrolase"/>
    <property type="match status" value="2"/>
</dbReference>
<evidence type="ECO:0000256" key="3">
    <source>
        <dbReference type="ARBA" id="ARBA00022833"/>
    </source>
</evidence>
<feature type="transmembrane region" description="Helical" evidence="6">
    <location>
        <begin position="549"/>
        <end position="566"/>
    </location>
</feature>
<evidence type="ECO:0000256" key="5">
    <source>
        <dbReference type="SAM" id="MobiDB-lite"/>
    </source>
</evidence>
<feature type="transmembrane region" description="Helical" evidence="6">
    <location>
        <begin position="1414"/>
        <end position="1436"/>
    </location>
</feature>
<protein>
    <submittedName>
        <fullName evidence="8">Alpha beta-hydrolase isoform A</fullName>
    </submittedName>
</protein>
<feature type="compositionally biased region" description="Low complexity" evidence="5">
    <location>
        <begin position="45"/>
        <end position="63"/>
    </location>
</feature>
<gene>
    <name evidence="8" type="ORF">C2E20_7448</name>
</gene>
<evidence type="ECO:0000256" key="6">
    <source>
        <dbReference type="SAM" id="Phobius"/>
    </source>
</evidence>
<keyword evidence="2 4" id="KW-0863">Zinc-finger</keyword>
<feature type="transmembrane region" description="Helical" evidence="6">
    <location>
        <begin position="1365"/>
        <end position="1387"/>
    </location>
</feature>
<feature type="transmembrane region" description="Helical" evidence="6">
    <location>
        <begin position="427"/>
        <end position="449"/>
    </location>
</feature>
<feature type="compositionally biased region" description="Gly residues" evidence="5">
    <location>
        <begin position="1881"/>
        <end position="1899"/>
    </location>
</feature>
<keyword evidence="1" id="KW-0479">Metal-binding</keyword>
<feature type="transmembrane region" description="Helical" evidence="6">
    <location>
        <begin position="1448"/>
        <end position="1468"/>
    </location>
</feature>
<dbReference type="Gene3D" id="3.30.40.10">
    <property type="entry name" value="Zinc/RING finger domain, C3HC4 (zinc finger)"/>
    <property type="match status" value="1"/>
</dbReference>
<feature type="region of interest" description="Disordered" evidence="5">
    <location>
        <begin position="1993"/>
        <end position="2015"/>
    </location>
</feature>
<dbReference type="CDD" id="cd00519">
    <property type="entry name" value="Lipase_3"/>
    <property type="match status" value="2"/>
</dbReference>